<keyword evidence="4" id="KW-1185">Reference proteome</keyword>
<dbReference type="Proteomes" id="UP000290909">
    <property type="component" value="Chromosome"/>
</dbReference>
<dbReference type="AlphaFoldDB" id="A0A449BL01"/>
<dbReference type="Pfam" id="PF13560">
    <property type="entry name" value="HTH_31"/>
    <property type="match status" value="1"/>
</dbReference>
<dbReference type="RefSeq" id="WP_035370113.1">
    <property type="nucleotide sequence ID" value="NZ_LR215050.1"/>
</dbReference>
<dbReference type="SMART" id="SM00530">
    <property type="entry name" value="HTH_XRE"/>
    <property type="match status" value="1"/>
</dbReference>
<dbReference type="Gene3D" id="1.10.260.40">
    <property type="entry name" value="lambda repressor-like DNA-binding domains"/>
    <property type="match status" value="1"/>
</dbReference>
<organism evidence="2 4">
    <name type="scientific">Acholeplasma hippikon</name>
    <dbReference type="NCBI Taxonomy" id="264636"/>
    <lineage>
        <taxon>Bacteria</taxon>
        <taxon>Bacillati</taxon>
        <taxon>Mycoplasmatota</taxon>
        <taxon>Mollicutes</taxon>
        <taxon>Acholeplasmatales</taxon>
        <taxon>Acholeplasmataceae</taxon>
        <taxon>Acholeplasma</taxon>
    </lineage>
</organism>
<evidence type="ECO:0000313" key="3">
    <source>
        <dbReference type="EMBL" id="VEU83352.1"/>
    </source>
</evidence>
<accession>A0A449BL01</accession>
<dbReference type="KEGG" id="ahk:NCTC10172_01424"/>
<dbReference type="GO" id="GO:0003677">
    <property type="term" value="F:DNA binding"/>
    <property type="evidence" value="ECO:0007669"/>
    <property type="project" value="InterPro"/>
</dbReference>
<dbReference type="Proteomes" id="UP000290909">
    <property type="component" value="Plasmid 2"/>
</dbReference>
<dbReference type="EMBL" id="LR215050">
    <property type="protein sequence ID" value="VEU83151.1"/>
    <property type="molecule type" value="Genomic_DNA"/>
</dbReference>
<geneLocation type="plasmid" evidence="3">
    <name>2</name>
</geneLocation>
<dbReference type="PROSITE" id="PS50943">
    <property type="entry name" value="HTH_CROC1"/>
    <property type="match status" value="1"/>
</dbReference>
<gene>
    <name evidence="2" type="ORF">NCTC10172_01203</name>
    <name evidence="3" type="ORF">NCTC10172_01424</name>
</gene>
<proteinExistence type="predicted"/>
<name>A0A449BL01_9MOLU</name>
<dbReference type="SUPFAM" id="SSF47413">
    <property type="entry name" value="lambda repressor-like DNA-binding domains"/>
    <property type="match status" value="1"/>
</dbReference>
<dbReference type="KEGG" id="ahk:NCTC10172_01203"/>
<dbReference type="InterPro" id="IPR010982">
    <property type="entry name" value="Lambda_DNA-bd_dom_sf"/>
</dbReference>
<keyword evidence="3" id="KW-0614">Plasmid</keyword>
<evidence type="ECO:0000313" key="2">
    <source>
        <dbReference type="EMBL" id="VEU83151.1"/>
    </source>
</evidence>
<evidence type="ECO:0000313" key="4">
    <source>
        <dbReference type="Proteomes" id="UP000290909"/>
    </source>
</evidence>
<feature type="domain" description="HTH cro/C1-type" evidence="1">
    <location>
        <begin position="6"/>
        <end position="60"/>
    </location>
</feature>
<evidence type="ECO:0000259" key="1">
    <source>
        <dbReference type="PROSITE" id="PS50943"/>
    </source>
</evidence>
<dbReference type="InterPro" id="IPR001387">
    <property type="entry name" value="Cro/C1-type_HTH"/>
</dbReference>
<reference evidence="2 4" key="1">
    <citation type="submission" date="2019-01" db="EMBL/GenBank/DDBJ databases">
        <authorList>
            <consortium name="Pathogen Informatics"/>
        </authorList>
    </citation>
    <scope>NUCLEOTIDE SEQUENCE [LARGE SCALE GENOMIC DNA]</scope>
    <source>
        <strain evidence="2 4">NCTC10172</strain>
        <plasmid evidence="4">2</plasmid>
    </source>
</reference>
<dbReference type="EMBL" id="LR215051">
    <property type="protein sequence ID" value="VEU83352.1"/>
    <property type="molecule type" value="Genomic_DNA"/>
</dbReference>
<sequence>MELPKLKEFREAAKLSQRDIAKLLDMTQANYWALEKGKSIANAKQILQLCDLFKCTPNDLFGIRGIYEVATKGWDDDEA</sequence>
<dbReference type="CDD" id="cd00093">
    <property type="entry name" value="HTH_XRE"/>
    <property type="match status" value="1"/>
</dbReference>
<protein>
    <submittedName>
        <fullName evidence="2">Predicted transcriptional regulator</fullName>
    </submittedName>
</protein>